<keyword evidence="9 17" id="KW-1133">Transmembrane helix</keyword>
<feature type="transmembrane region" description="Helical" evidence="17">
    <location>
        <begin position="125"/>
        <end position="142"/>
    </location>
</feature>
<accession>A0ABW5DAG4</accession>
<dbReference type="EMBL" id="JBHUIT010000017">
    <property type="protein sequence ID" value="MFD2256904.1"/>
    <property type="molecule type" value="Genomic_DNA"/>
</dbReference>
<keyword evidence="19" id="KW-1185">Reference proteome</keyword>
<evidence type="ECO:0000256" key="5">
    <source>
        <dbReference type="ARBA" id="ARBA00017171"/>
    </source>
</evidence>
<evidence type="ECO:0000256" key="2">
    <source>
        <dbReference type="ARBA" id="ARBA00004127"/>
    </source>
</evidence>
<dbReference type="InterPro" id="IPR048254">
    <property type="entry name" value="CDP_ALCOHOL_P_TRANSF_CS"/>
</dbReference>
<evidence type="ECO:0000256" key="1">
    <source>
        <dbReference type="ARBA" id="ARBA00000287"/>
    </source>
</evidence>
<dbReference type="Pfam" id="PF01066">
    <property type="entry name" value="CDP-OH_P_transf"/>
    <property type="match status" value="1"/>
</dbReference>
<comment type="subcellular location">
    <subcellularLocation>
        <location evidence="2">Endomembrane system</location>
        <topology evidence="2">Multi-pass membrane protein</topology>
    </subcellularLocation>
</comment>
<dbReference type="PROSITE" id="PS51257">
    <property type="entry name" value="PROKAR_LIPOPROTEIN"/>
    <property type="match status" value="1"/>
</dbReference>
<comment type="catalytic activity">
    <reaction evidence="1">
        <text>a CDP-1,2-diacyl-sn-glycerol + L-serine = a 1,2-diacyl-sn-glycero-3-phospho-L-serine + CMP + H(+)</text>
        <dbReference type="Rhea" id="RHEA:16913"/>
        <dbReference type="ChEBI" id="CHEBI:15378"/>
        <dbReference type="ChEBI" id="CHEBI:33384"/>
        <dbReference type="ChEBI" id="CHEBI:57262"/>
        <dbReference type="ChEBI" id="CHEBI:58332"/>
        <dbReference type="ChEBI" id="CHEBI:60377"/>
        <dbReference type="EC" id="2.7.8.8"/>
    </reaction>
</comment>
<feature type="transmembrane region" description="Helical" evidence="17">
    <location>
        <begin position="12"/>
        <end position="36"/>
    </location>
</feature>
<feature type="compositionally biased region" description="Acidic residues" evidence="16">
    <location>
        <begin position="276"/>
        <end position="289"/>
    </location>
</feature>
<evidence type="ECO:0000256" key="11">
    <source>
        <dbReference type="ARBA" id="ARBA00023136"/>
    </source>
</evidence>
<organism evidence="18 19">
    <name type="scientific">Luteolibacter algae</name>
    <dbReference type="NCBI Taxonomy" id="454151"/>
    <lineage>
        <taxon>Bacteria</taxon>
        <taxon>Pseudomonadati</taxon>
        <taxon>Verrucomicrobiota</taxon>
        <taxon>Verrucomicrobiia</taxon>
        <taxon>Verrucomicrobiales</taxon>
        <taxon>Verrucomicrobiaceae</taxon>
        <taxon>Luteolibacter</taxon>
    </lineage>
</organism>
<evidence type="ECO:0000256" key="10">
    <source>
        <dbReference type="ARBA" id="ARBA00023098"/>
    </source>
</evidence>
<evidence type="ECO:0000256" key="17">
    <source>
        <dbReference type="SAM" id="Phobius"/>
    </source>
</evidence>
<dbReference type="InterPro" id="IPR043130">
    <property type="entry name" value="CDP-OH_PTrfase_TM_dom"/>
</dbReference>
<evidence type="ECO:0000313" key="18">
    <source>
        <dbReference type="EMBL" id="MFD2256904.1"/>
    </source>
</evidence>
<dbReference type="InterPro" id="IPR004533">
    <property type="entry name" value="CDP-diaglyc--ser_O-PTrfase"/>
</dbReference>
<keyword evidence="8 17" id="KW-0812">Transmembrane</keyword>
<evidence type="ECO:0000256" key="9">
    <source>
        <dbReference type="ARBA" id="ARBA00022989"/>
    </source>
</evidence>
<dbReference type="InterPro" id="IPR000462">
    <property type="entry name" value="CDP-OH_P_trans"/>
</dbReference>
<evidence type="ECO:0000256" key="6">
    <source>
        <dbReference type="ARBA" id="ARBA00022516"/>
    </source>
</evidence>
<dbReference type="Gene3D" id="1.20.120.1760">
    <property type="match status" value="1"/>
</dbReference>
<proteinExistence type="inferred from homology"/>
<evidence type="ECO:0000256" key="14">
    <source>
        <dbReference type="ARBA" id="ARBA00032361"/>
    </source>
</evidence>
<gene>
    <name evidence="18" type="primary">pssA</name>
    <name evidence="18" type="ORF">ACFSSA_09470</name>
</gene>
<reference evidence="19" key="1">
    <citation type="journal article" date="2019" name="Int. J. Syst. Evol. Microbiol.">
        <title>The Global Catalogue of Microorganisms (GCM) 10K type strain sequencing project: providing services to taxonomists for standard genome sequencing and annotation.</title>
        <authorList>
            <consortium name="The Broad Institute Genomics Platform"/>
            <consortium name="The Broad Institute Genome Sequencing Center for Infectious Disease"/>
            <person name="Wu L."/>
            <person name="Ma J."/>
        </authorList>
    </citation>
    <scope>NUCLEOTIDE SEQUENCE [LARGE SCALE GENOMIC DNA]</scope>
    <source>
        <strain evidence="19">CGMCC 4.7106</strain>
    </source>
</reference>
<evidence type="ECO:0000256" key="13">
    <source>
        <dbReference type="ARBA" id="ARBA00023264"/>
    </source>
</evidence>
<dbReference type="EC" id="2.7.8.8" evidence="4"/>
<evidence type="ECO:0000256" key="15">
    <source>
        <dbReference type="RuleBase" id="RU003750"/>
    </source>
</evidence>
<dbReference type="GO" id="GO:0003882">
    <property type="term" value="F:CDP-diacylglycerol-serine O-phosphatidyltransferase activity"/>
    <property type="evidence" value="ECO:0007669"/>
    <property type="project" value="UniProtKB-EC"/>
</dbReference>
<dbReference type="Proteomes" id="UP001597375">
    <property type="component" value="Unassembled WGS sequence"/>
</dbReference>
<comment type="similarity">
    <text evidence="3 15">Belongs to the CDP-alcohol phosphatidyltransferase class-I family.</text>
</comment>
<evidence type="ECO:0000256" key="7">
    <source>
        <dbReference type="ARBA" id="ARBA00022679"/>
    </source>
</evidence>
<evidence type="ECO:0000313" key="19">
    <source>
        <dbReference type="Proteomes" id="UP001597375"/>
    </source>
</evidence>
<evidence type="ECO:0000256" key="8">
    <source>
        <dbReference type="ARBA" id="ARBA00022692"/>
    </source>
</evidence>
<evidence type="ECO:0000256" key="3">
    <source>
        <dbReference type="ARBA" id="ARBA00010441"/>
    </source>
</evidence>
<dbReference type="RefSeq" id="WP_386820192.1">
    <property type="nucleotide sequence ID" value="NZ_JBHUIT010000017.1"/>
</dbReference>
<dbReference type="InterPro" id="IPR050324">
    <property type="entry name" value="CDP-alcohol_PTase-I"/>
</dbReference>
<feature type="region of interest" description="Disordered" evidence="16">
    <location>
        <begin position="276"/>
        <end position="296"/>
    </location>
</feature>
<keyword evidence="11 17" id="KW-0472">Membrane</keyword>
<keyword evidence="10" id="KW-0443">Lipid metabolism</keyword>
<name>A0ABW5DAG4_9BACT</name>
<sequence>MPKRRDPDEPKIFFLPNLMTACNLACGFFAVLMIFYGQIEVQRASGEGVLEPKAYYEISRKFYEYAILLIFGSCLFDLLDGRLARLGGQESPFGQEFDSLADIISFGMAPAMLLSRAVLFPLGNFGWGIALIYLVCGAMRLARFNCLAFLPKKKGSSNDFRGIPIPMAAGFIASLTFLIIDLYKNDHEVGPWKFVLAGAMLGLSWLMISDVRYPSFKTVDWKTRGTLTAILLAVVLVFITVQFRYVMPVVLFSAYLLYGFVRPWISQSWRKEIEVYSDGDESPGDETLETEPSQKS</sequence>
<evidence type="ECO:0000256" key="12">
    <source>
        <dbReference type="ARBA" id="ARBA00023209"/>
    </source>
</evidence>
<feature type="transmembrane region" description="Helical" evidence="17">
    <location>
        <begin position="163"/>
        <end position="183"/>
    </location>
</feature>
<evidence type="ECO:0000256" key="16">
    <source>
        <dbReference type="SAM" id="MobiDB-lite"/>
    </source>
</evidence>
<evidence type="ECO:0000256" key="4">
    <source>
        <dbReference type="ARBA" id="ARBA00013174"/>
    </source>
</evidence>
<keyword evidence="7 15" id="KW-0808">Transferase</keyword>
<dbReference type="NCBIfam" id="TIGR00473">
    <property type="entry name" value="pssA"/>
    <property type="match status" value="1"/>
</dbReference>
<comment type="caution">
    <text evidence="18">The sequence shown here is derived from an EMBL/GenBank/DDBJ whole genome shotgun (WGS) entry which is preliminary data.</text>
</comment>
<keyword evidence="12" id="KW-0594">Phospholipid biosynthesis</keyword>
<dbReference type="PANTHER" id="PTHR14269:SF61">
    <property type="entry name" value="CDP-DIACYLGLYCEROL--SERINE O-PHOSPHATIDYLTRANSFERASE"/>
    <property type="match status" value="1"/>
</dbReference>
<dbReference type="PROSITE" id="PS00379">
    <property type="entry name" value="CDP_ALCOHOL_P_TRANSF"/>
    <property type="match status" value="1"/>
</dbReference>
<dbReference type="PANTHER" id="PTHR14269">
    <property type="entry name" value="CDP-DIACYLGLYCEROL--GLYCEROL-3-PHOSPHATE 3-PHOSPHATIDYLTRANSFERASE-RELATED"/>
    <property type="match status" value="1"/>
</dbReference>
<feature type="transmembrane region" description="Helical" evidence="17">
    <location>
        <begin position="189"/>
        <end position="209"/>
    </location>
</feature>
<keyword evidence="6" id="KW-0444">Lipid biosynthesis</keyword>
<keyword evidence="13" id="KW-1208">Phospholipid metabolism</keyword>
<protein>
    <recommendedName>
        <fullName evidence="5">CDP-diacylglycerol--serine O-phosphatidyltransferase</fullName>
        <ecNumber evidence="4">2.7.8.8</ecNumber>
    </recommendedName>
    <alternativeName>
        <fullName evidence="14">Phosphatidylserine synthase</fullName>
    </alternativeName>
</protein>